<comment type="caution">
    <text evidence="9">The sequence shown here is derived from an EMBL/GenBank/DDBJ whole genome shotgun (WGS) entry which is preliminary data.</text>
</comment>
<evidence type="ECO:0000313" key="9">
    <source>
        <dbReference type="EMBL" id="GGR14627.1"/>
    </source>
</evidence>
<evidence type="ECO:0000256" key="5">
    <source>
        <dbReference type="ARBA" id="ARBA00022989"/>
    </source>
</evidence>
<dbReference type="CDD" id="cd06261">
    <property type="entry name" value="TM_PBP2"/>
    <property type="match status" value="1"/>
</dbReference>
<evidence type="ECO:0000256" key="1">
    <source>
        <dbReference type="ARBA" id="ARBA00004651"/>
    </source>
</evidence>
<keyword evidence="10" id="KW-1185">Reference proteome</keyword>
<evidence type="ECO:0000256" key="7">
    <source>
        <dbReference type="RuleBase" id="RU363032"/>
    </source>
</evidence>
<evidence type="ECO:0000313" key="10">
    <source>
        <dbReference type="Proteomes" id="UP000610303"/>
    </source>
</evidence>
<dbReference type="RefSeq" id="WP_189083643.1">
    <property type="nucleotide sequence ID" value="NZ_BMRJ01000001.1"/>
</dbReference>
<dbReference type="Pfam" id="PF00528">
    <property type="entry name" value="BPD_transp_1"/>
    <property type="match status" value="1"/>
</dbReference>
<dbReference type="SUPFAM" id="SSF161098">
    <property type="entry name" value="MetI-like"/>
    <property type="match status" value="1"/>
</dbReference>
<dbReference type="PANTHER" id="PTHR30193:SF41">
    <property type="entry name" value="DIACETYLCHITOBIOSE UPTAKE SYSTEM PERMEASE PROTEIN NGCF"/>
    <property type="match status" value="1"/>
</dbReference>
<comment type="subcellular location">
    <subcellularLocation>
        <location evidence="1 7">Cell membrane</location>
        <topology evidence="1 7">Multi-pass membrane protein</topology>
    </subcellularLocation>
</comment>
<feature type="transmembrane region" description="Helical" evidence="7">
    <location>
        <begin position="127"/>
        <end position="147"/>
    </location>
</feature>
<comment type="similarity">
    <text evidence="7">Belongs to the binding-protein-dependent transport system permease family.</text>
</comment>
<feature type="transmembrane region" description="Helical" evidence="7">
    <location>
        <begin position="177"/>
        <end position="202"/>
    </location>
</feature>
<feature type="transmembrane region" description="Helical" evidence="7">
    <location>
        <begin position="32"/>
        <end position="52"/>
    </location>
</feature>
<feature type="domain" description="ABC transmembrane type-1" evidence="8">
    <location>
        <begin position="89"/>
        <end position="303"/>
    </location>
</feature>
<feature type="transmembrane region" description="Helical" evidence="7">
    <location>
        <begin position="285"/>
        <end position="306"/>
    </location>
</feature>
<evidence type="ECO:0000259" key="8">
    <source>
        <dbReference type="PROSITE" id="PS50928"/>
    </source>
</evidence>
<dbReference type="PROSITE" id="PS50928">
    <property type="entry name" value="ABC_TM1"/>
    <property type="match status" value="1"/>
</dbReference>
<dbReference type="AlphaFoldDB" id="A0A918CAU7"/>
<evidence type="ECO:0000256" key="4">
    <source>
        <dbReference type="ARBA" id="ARBA00022692"/>
    </source>
</evidence>
<evidence type="ECO:0000256" key="2">
    <source>
        <dbReference type="ARBA" id="ARBA00022448"/>
    </source>
</evidence>
<reference evidence="9" key="2">
    <citation type="submission" date="2020-09" db="EMBL/GenBank/DDBJ databases">
        <authorList>
            <person name="Sun Q."/>
            <person name="Ohkuma M."/>
        </authorList>
    </citation>
    <scope>NUCLEOTIDE SEQUENCE</scope>
    <source>
        <strain evidence="9">JCM 3346</strain>
    </source>
</reference>
<dbReference type="InterPro" id="IPR000515">
    <property type="entry name" value="MetI-like"/>
</dbReference>
<evidence type="ECO:0000256" key="6">
    <source>
        <dbReference type="ARBA" id="ARBA00023136"/>
    </source>
</evidence>
<organism evidence="9 10">
    <name type="scientific">Agromyces mediolanus</name>
    <name type="common">Corynebacterium mediolanum</name>
    <dbReference type="NCBI Taxonomy" id="41986"/>
    <lineage>
        <taxon>Bacteria</taxon>
        <taxon>Bacillati</taxon>
        <taxon>Actinomycetota</taxon>
        <taxon>Actinomycetes</taxon>
        <taxon>Micrococcales</taxon>
        <taxon>Microbacteriaceae</taxon>
        <taxon>Agromyces</taxon>
    </lineage>
</organism>
<dbReference type="Gene3D" id="1.10.3720.10">
    <property type="entry name" value="MetI-like"/>
    <property type="match status" value="1"/>
</dbReference>
<keyword evidence="6 7" id="KW-0472">Membrane</keyword>
<name>A0A918CAU7_AGRME</name>
<evidence type="ECO:0000256" key="3">
    <source>
        <dbReference type="ARBA" id="ARBA00022475"/>
    </source>
</evidence>
<gene>
    <name evidence="9" type="ORF">GCM10010196_04070</name>
</gene>
<proteinExistence type="inferred from homology"/>
<dbReference type="PANTHER" id="PTHR30193">
    <property type="entry name" value="ABC TRANSPORTER PERMEASE PROTEIN"/>
    <property type="match status" value="1"/>
</dbReference>
<dbReference type="GO" id="GO:0005886">
    <property type="term" value="C:plasma membrane"/>
    <property type="evidence" value="ECO:0007669"/>
    <property type="project" value="UniProtKB-SubCell"/>
</dbReference>
<keyword evidence="4 7" id="KW-0812">Transmembrane</keyword>
<sequence length="320" mass="35078">MTTLSPPRPGPARATGSAPRRRPLLRRYDWDAYLYLVPAFAFYLVFLVRPVVESIWIALFDWDGITASEWVGFDNFADVLADPQIWQATLHSLVFVVFYALLPTALALVFVGAIARIRVRGLAAFRALLFVPYILSTVVVAISWRWIFAETGPLNTALRAIGLDGLTRTWLGDFTTALPSVGIIGTWVMFGLAFVLFVSGLQNIPAEQFEAARLDGAGPVREFFAVTLPALRGEIQVALVLMITAALRNFDIVWNTTAGGPGTSTTVPSYFIYREAFVTHQVGRASAIAVVLTLLIFAIVGAVMWLTRDRDAAAPRGGTR</sequence>
<keyword evidence="3" id="KW-1003">Cell membrane</keyword>
<keyword evidence="2 7" id="KW-0813">Transport</keyword>
<dbReference type="Proteomes" id="UP000610303">
    <property type="component" value="Unassembled WGS sequence"/>
</dbReference>
<protein>
    <submittedName>
        <fullName evidence="9">Sugar ABC transporter permease</fullName>
    </submittedName>
</protein>
<dbReference type="EMBL" id="BMRJ01000001">
    <property type="protein sequence ID" value="GGR14627.1"/>
    <property type="molecule type" value="Genomic_DNA"/>
</dbReference>
<feature type="transmembrane region" description="Helical" evidence="7">
    <location>
        <begin position="93"/>
        <end position="115"/>
    </location>
</feature>
<accession>A0A918CAU7</accession>
<dbReference type="InterPro" id="IPR035906">
    <property type="entry name" value="MetI-like_sf"/>
</dbReference>
<reference evidence="9" key="1">
    <citation type="journal article" date="2014" name="Int. J. Syst. Evol. Microbiol.">
        <title>Complete genome sequence of Corynebacterium casei LMG S-19264T (=DSM 44701T), isolated from a smear-ripened cheese.</title>
        <authorList>
            <consortium name="US DOE Joint Genome Institute (JGI-PGF)"/>
            <person name="Walter F."/>
            <person name="Albersmeier A."/>
            <person name="Kalinowski J."/>
            <person name="Ruckert C."/>
        </authorList>
    </citation>
    <scope>NUCLEOTIDE SEQUENCE</scope>
    <source>
        <strain evidence="9">JCM 3346</strain>
    </source>
</reference>
<dbReference type="GO" id="GO:0055085">
    <property type="term" value="P:transmembrane transport"/>
    <property type="evidence" value="ECO:0007669"/>
    <property type="project" value="InterPro"/>
</dbReference>
<keyword evidence="5 7" id="KW-1133">Transmembrane helix</keyword>
<dbReference type="InterPro" id="IPR051393">
    <property type="entry name" value="ABC_transporter_permease"/>
</dbReference>